<evidence type="ECO:0000256" key="5">
    <source>
        <dbReference type="ARBA" id="ARBA00023136"/>
    </source>
</evidence>
<gene>
    <name evidence="8" type="ORF">PXEA_LOCUS5667</name>
</gene>
<evidence type="ECO:0000313" key="9">
    <source>
        <dbReference type="Proteomes" id="UP000784294"/>
    </source>
</evidence>
<dbReference type="AlphaFoldDB" id="A0A3S5FCF7"/>
<reference evidence="8" key="1">
    <citation type="submission" date="2018-11" db="EMBL/GenBank/DDBJ databases">
        <authorList>
            <consortium name="Pathogen Informatics"/>
        </authorList>
    </citation>
    <scope>NUCLEOTIDE SEQUENCE</scope>
</reference>
<keyword evidence="3 7" id="KW-0812">Transmembrane</keyword>
<comment type="function">
    <text evidence="7">Choline transporter.</text>
</comment>
<dbReference type="PANTHER" id="PTHR12385:SF14">
    <property type="entry name" value="CHOLINE TRANSPORTER-LIKE 2"/>
    <property type="match status" value="1"/>
</dbReference>
<protein>
    <recommendedName>
        <fullName evidence="7">Choline transporter-like protein</fullName>
    </recommendedName>
</protein>
<keyword evidence="5 7" id="KW-0472">Membrane</keyword>
<sequence>MPAFPLALSFWHSLRYHIGSLAFGSLIIAMLKLIRILLQWLQSKLKSADNAVARFFLKCFACCFWCLEKFLRFLNRNAYILVRFHND</sequence>
<evidence type="ECO:0000256" key="4">
    <source>
        <dbReference type="ARBA" id="ARBA00022989"/>
    </source>
</evidence>
<proteinExistence type="inferred from homology"/>
<dbReference type="GO" id="GO:0005886">
    <property type="term" value="C:plasma membrane"/>
    <property type="evidence" value="ECO:0007669"/>
    <property type="project" value="UniProtKB-SubCell"/>
</dbReference>
<dbReference type="InterPro" id="IPR007603">
    <property type="entry name" value="Choline_transptr-like"/>
</dbReference>
<keyword evidence="9" id="KW-1185">Reference proteome</keyword>
<comment type="similarity">
    <text evidence="2 7">Belongs to the CTL (choline transporter-like) family.</text>
</comment>
<evidence type="ECO:0000256" key="7">
    <source>
        <dbReference type="RuleBase" id="RU368066"/>
    </source>
</evidence>
<evidence type="ECO:0000256" key="3">
    <source>
        <dbReference type="ARBA" id="ARBA00022692"/>
    </source>
</evidence>
<accession>A0A3S5FCF7</accession>
<comment type="caution">
    <text evidence="8">The sequence shown here is derived from an EMBL/GenBank/DDBJ whole genome shotgun (WGS) entry which is preliminary data.</text>
</comment>
<evidence type="ECO:0000256" key="1">
    <source>
        <dbReference type="ARBA" id="ARBA00004141"/>
    </source>
</evidence>
<feature type="transmembrane region" description="Helical" evidence="7">
    <location>
        <begin position="16"/>
        <end position="38"/>
    </location>
</feature>
<dbReference type="GO" id="GO:0022857">
    <property type="term" value="F:transmembrane transporter activity"/>
    <property type="evidence" value="ECO:0007669"/>
    <property type="project" value="UniProtKB-UniRule"/>
</dbReference>
<evidence type="ECO:0000256" key="2">
    <source>
        <dbReference type="ARBA" id="ARBA00007168"/>
    </source>
</evidence>
<keyword evidence="6" id="KW-0325">Glycoprotein</keyword>
<dbReference type="PANTHER" id="PTHR12385">
    <property type="entry name" value="CHOLINE TRANSPORTER-LIKE (SLC FAMILY 44)"/>
    <property type="match status" value="1"/>
</dbReference>
<evidence type="ECO:0000256" key="6">
    <source>
        <dbReference type="ARBA" id="ARBA00023180"/>
    </source>
</evidence>
<evidence type="ECO:0000313" key="8">
    <source>
        <dbReference type="EMBL" id="VEL12227.1"/>
    </source>
</evidence>
<organism evidence="8 9">
    <name type="scientific">Protopolystoma xenopodis</name>
    <dbReference type="NCBI Taxonomy" id="117903"/>
    <lineage>
        <taxon>Eukaryota</taxon>
        <taxon>Metazoa</taxon>
        <taxon>Spiralia</taxon>
        <taxon>Lophotrochozoa</taxon>
        <taxon>Platyhelminthes</taxon>
        <taxon>Monogenea</taxon>
        <taxon>Polyopisthocotylea</taxon>
        <taxon>Polystomatidea</taxon>
        <taxon>Polystomatidae</taxon>
        <taxon>Protopolystoma</taxon>
    </lineage>
</organism>
<comment type="subcellular location">
    <subcellularLocation>
        <location evidence="7">Cell membrane</location>
        <topology evidence="7">Multi-pass membrane protein</topology>
    </subcellularLocation>
    <subcellularLocation>
        <location evidence="1">Membrane</location>
        <topology evidence="1">Multi-pass membrane protein</topology>
    </subcellularLocation>
</comment>
<name>A0A3S5FCF7_9PLAT</name>
<comment type="caution">
    <text evidence="7">Lacks conserved residue(s) required for the propagation of feature annotation.</text>
</comment>
<dbReference type="Proteomes" id="UP000784294">
    <property type="component" value="Unassembled WGS sequence"/>
</dbReference>
<dbReference type="OrthoDB" id="420519at2759"/>
<keyword evidence="4 7" id="KW-1133">Transmembrane helix</keyword>
<dbReference type="Pfam" id="PF04515">
    <property type="entry name" value="Choline_transpo"/>
    <property type="match status" value="1"/>
</dbReference>
<dbReference type="EMBL" id="CAAALY010014150">
    <property type="protein sequence ID" value="VEL12227.1"/>
    <property type="molecule type" value="Genomic_DNA"/>
</dbReference>